<reference evidence="3" key="1">
    <citation type="submission" date="2015-12" db="EMBL/GenBank/DDBJ databases">
        <authorList>
            <person name="Lauer A."/>
            <person name="Humrighouse B."/>
            <person name="Loparev V."/>
            <person name="Shewmaker P.L."/>
            <person name="Whitney A.M."/>
            <person name="McLaughlin R.W."/>
        </authorList>
    </citation>
    <scope>NUCLEOTIDE SEQUENCE [LARGE SCALE GENOMIC DNA]</scope>
    <source>
        <strain evidence="3">LMG 26678</strain>
    </source>
</reference>
<keyword evidence="3" id="KW-1185">Reference proteome</keyword>
<evidence type="ECO:0000256" key="1">
    <source>
        <dbReference type="SAM" id="Coils"/>
    </source>
</evidence>
<dbReference type="Proteomes" id="UP000067523">
    <property type="component" value="Chromosome"/>
</dbReference>
<dbReference type="AlphaFoldDB" id="A0A0U2XMM6"/>
<proteinExistence type="predicted"/>
<gene>
    <name evidence="2" type="ORF">ATZ35_15470</name>
</gene>
<keyword evidence="1" id="KW-0175">Coiled coil</keyword>
<dbReference type="RefSeq" id="WP_208928043.1">
    <property type="nucleotide sequence ID" value="NZ_CP013655.1"/>
</dbReference>
<feature type="coiled-coil region" evidence="1">
    <location>
        <begin position="115"/>
        <end position="152"/>
    </location>
</feature>
<dbReference type="EMBL" id="CP013655">
    <property type="protein sequence ID" value="ALS38493.1"/>
    <property type="molecule type" value="Genomic_DNA"/>
</dbReference>
<dbReference type="KEGG" id="erx:ATZ35_15470"/>
<evidence type="ECO:0000313" key="2">
    <source>
        <dbReference type="EMBL" id="ALS38493.1"/>
    </source>
</evidence>
<evidence type="ECO:0000313" key="3">
    <source>
        <dbReference type="Proteomes" id="UP000067523"/>
    </source>
</evidence>
<accession>A0A0U2XMM6</accession>
<protein>
    <submittedName>
        <fullName evidence="2">Uncharacterized protein</fullName>
    </submittedName>
</protein>
<name>A0A0U2XMM6_9ENTE</name>
<organism evidence="2 3">
    <name type="scientific">Enterococcus rotai</name>
    <dbReference type="NCBI Taxonomy" id="118060"/>
    <lineage>
        <taxon>Bacteria</taxon>
        <taxon>Bacillati</taxon>
        <taxon>Bacillota</taxon>
        <taxon>Bacilli</taxon>
        <taxon>Lactobacillales</taxon>
        <taxon>Enterococcaceae</taxon>
        <taxon>Enterococcus</taxon>
    </lineage>
</organism>
<sequence>MSTTSKVLKKLYTVLGEKSEGITVSEFWNYLFEDKELAKELVFDGERREGIVVGLQTRIKKGGKAVEGIKIIKNVEGKNVFILTNNNLNYLAGISNKYLQEAISIKLEVQDYAFNKSEQAIIDKYGKALEELERLNSDLEKIADKISEKIIKTDNLKNEKTKEEK</sequence>